<accession>A0A0N5B1V7</accession>
<dbReference type="WBParaSite" id="SPAL_0000005800.1">
    <property type="protein sequence ID" value="SPAL_0000005800.1"/>
    <property type="gene ID" value="SPAL_0000005800"/>
</dbReference>
<dbReference type="AlphaFoldDB" id="A0A0N5B1V7"/>
<evidence type="ECO:0000256" key="1">
    <source>
        <dbReference type="SAM" id="MobiDB-lite"/>
    </source>
</evidence>
<reference evidence="3" key="1">
    <citation type="submission" date="2017-02" db="UniProtKB">
        <authorList>
            <consortium name="WormBaseParasite"/>
        </authorList>
    </citation>
    <scope>IDENTIFICATION</scope>
</reference>
<protein>
    <submittedName>
        <fullName evidence="3">Uncharacterized protein</fullName>
    </submittedName>
</protein>
<name>A0A0N5B1V7_STREA</name>
<organism evidence="2 3">
    <name type="scientific">Strongyloides papillosus</name>
    <name type="common">Intestinal threadworm</name>
    <dbReference type="NCBI Taxonomy" id="174720"/>
    <lineage>
        <taxon>Eukaryota</taxon>
        <taxon>Metazoa</taxon>
        <taxon>Ecdysozoa</taxon>
        <taxon>Nematoda</taxon>
        <taxon>Chromadorea</taxon>
        <taxon>Rhabditida</taxon>
        <taxon>Tylenchina</taxon>
        <taxon>Panagrolaimomorpha</taxon>
        <taxon>Strongyloidoidea</taxon>
        <taxon>Strongyloididae</taxon>
        <taxon>Strongyloides</taxon>
    </lineage>
</organism>
<evidence type="ECO:0000313" key="3">
    <source>
        <dbReference type="WBParaSite" id="SPAL_0000005800.1"/>
    </source>
</evidence>
<evidence type="ECO:0000313" key="2">
    <source>
        <dbReference type="Proteomes" id="UP000046392"/>
    </source>
</evidence>
<dbReference type="Proteomes" id="UP000046392">
    <property type="component" value="Unplaced"/>
</dbReference>
<keyword evidence="2" id="KW-1185">Reference proteome</keyword>
<proteinExistence type="predicted"/>
<feature type="region of interest" description="Disordered" evidence="1">
    <location>
        <begin position="53"/>
        <end position="75"/>
    </location>
</feature>
<feature type="compositionally biased region" description="Polar residues" evidence="1">
    <location>
        <begin position="55"/>
        <end position="75"/>
    </location>
</feature>
<sequence>MSNNSRKEPETRFEIKDIDVLYKHHENRKVSSGQKTNFFGIPLADKTSVMDTGMNVRSNSTESTDSNIYDNSANNLRKPSLTQMITGIFRSPIDSEAGRKVSLDEIMSTRRRESINGDGFSREDYMTKNLVDSLQIGKPKF</sequence>